<feature type="signal peptide" evidence="1">
    <location>
        <begin position="1"/>
        <end position="22"/>
    </location>
</feature>
<dbReference type="EMBL" id="KV417530">
    <property type="protein sequence ID" value="KZP23788.1"/>
    <property type="molecule type" value="Genomic_DNA"/>
</dbReference>
<dbReference type="Proteomes" id="UP000076532">
    <property type="component" value="Unassembled WGS sequence"/>
</dbReference>
<organism evidence="2 3">
    <name type="scientific">Athelia psychrophila</name>
    <dbReference type="NCBI Taxonomy" id="1759441"/>
    <lineage>
        <taxon>Eukaryota</taxon>
        <taxon>Fungi</taxon>
        <taxon>Dikarya</taxon>
        <taxon>Basidiomycota</taxon>
        <taxon>Agaricomycotina</taxon>
        <taxon>Agaricomycetes</taxon>
        <taxon>Agaricomycetidae</taxon>
        <taxon>Atheliales</taxon>
        <taxon>Atheliaceae</taxon>
        <taxon>Athelia</taxon>
    </lineage>
</organism>
<sequence length="101" mass="11556">MFNPPLLFLVFLLTAGFPERRGLICRVRHRYRCNSAMHICQWTISARNYQDVIPGQSDGSPRMTGRFTCPRRQPTQSEDNIPADLDFTLKGPDCMATTSTY</sequence>
<reference evidence="2 3" key="1">
    <citation type="journal article" date="2016" name="Mol. Biol. Evol.">
        <title>Comparative Genomics of Early-Diverging Mushroom-Forming Fungi Provides Insights into the Origins of Lignocellulose Decay Capabilities.</title>
        <authorList>
            <person name="Nagy L.G."/>
            <person name="Riley R."/>
            <person name="Tritt A."/>
            <person name="Adam C."/>
            <person name="Daum C."/>
            <person name="Floudas D."/>
            <person name="Sun H."/>
            <person name="Yadav J.S."/>
            <person name="Pangilinan J."/>
            <person name="Larsson K.H."/>
            <person name="Matsuura K."/>
            <person name="Barry K."/>
            <person name="Labutti K."/>
            <person name="Kuo R."/>
            <person name="Ohm R.A."/>
            <person name="Bhattacharya S.S."/>
            <person name="Shirouzu T."/>
            <person name="Yoshinaga Y."/>
            <person name="Martin F.M."/>
            <person name="Grigoriev I.V."/>
            <person name="Hibbett D.S."/>
        </authorList>
    </citation>
    <scope>NUCLEOTIDE SEQUENCE [LARGE SCALE GENOMIC DNA]</scope>
    <source>
        <strain evidence="2 3">CBS 109695</strain>
    </source>
</reference>
<gene>
    <name evidence="2" type="ORF">FIBSPDRAFT_445759</name>
</gene>
<accession>A0A166MA32</accession>
<evidence type="ECO:0000313" key="3">
    <source>
        <dbReference type="Proteomes" id="UP000076532"/>
    </source>
</evidence>
<dbReference type="AlphaFoldDB" id="A0A166MA32"/>
<evidence type="ECO:0000313" key="2">
    <source>
        <dbReference type="EMBL" id="KZP23788.1"/>
    </source>
</evidence>
<keyword evidence="1" id="KW-0732">Signal</keyword>
<protein>
    <submittedName>
        <fullName evidence="2">Uncharacterized protein</fullName>
    </submittedName>
</protein>
<keyword evidence="3" id="KW-1185">Reference proteome</keyword>
<proteinExistence type="predicted"/>
<feature type="chain" id="PRO_5007877260" evidence="1">
    <location>
        <begin position="23"/>
        <end position="101"/>
    </location>
</feature>
<name>A0A166MA32_9AGAM</name>
<evidence type="ECO:0000256" key="1">
    <source>
        <dbReference type="SAM" id="SignalP"/>
    </source>
</evidence>